<feature type="region of interest" description="Disordered" evidence="1">
    <location>
        <begin position="1"/>
        <end position="82"/>
    </location>
</feature>
<proteinExistence type="predicted"/>
<gene>
    <name evidence="2" type="ORF">BSTOLATCC_MIC61280</name>
</gene>
<dbReference type="EMBL" id="CAJZBQ010000058">
    <property type="protein sequence ID" value="CAG9334674.1"/>
    <property type="molecule type" value="Genomic_DNA"/>
</dbReference>
<reference evidence="2" key="1">
    <citation type="submission" date="2021-09" db="EMBL/GenBank/DDBJ databases">
        <authorList>
            <consortium name="AG Swart"/>
            <person name="Singh M."/>
            <person name="Singh A."/>
            <person name="Seah K."/>
            <person name="Emmerich C."/>
        </authorList>
    </citation>
    <scope>NUCLEOTIDE SEQUENCE</scope>
    <source>
        <strain evidence="2">ATCC30299</strain>
    </source>
</reference>
<evidence type="ECO:0000313" key="2">
    <source>
        <dbReference type="EMBL" id="CAG9334674.1"/>
    </source>
</evidence>
<feature type="compositionally biased region" description="Polar residues" evidence="1">
    <location>
        <begin position="28"/>
        <end position="40"/>
    </location>
</feature>
<dbReference type="Proteomes" id="UP001162131">
    <property type="component" value="Unassembled WGS sequence"/>
</dbReference>
<evidence type="ECO:0000313" key="3">
    <source>
        <dbReference type="Proteomes" id="UP001162131"/>
    </source>
</evidence>
<keyword evidence="3" id="KW-1185">Reference proteome</keyword>
<dbReference type="AlphaFoldDB" id="A0AAU9K8X6"/>
<comment type="caution">
    <text evidence="2">The sequence shown here is derived from an EMBL/GenBank/DDBJ whole genome shotgun (WGS) entry which is preliminary data.</text>
</comment>
<protein>
    <submittedName>
        <fullName evidence="2">Uncharacterized protein</fullName>
    </submittedName>
</protein>
<evidence type="ECO:0000256" key="1">
    <source>
        <dbReference type="SAM" id="MobiDB-lite"/>
    </source>
</evidence>
<organism evidence="2 3">
    <name type="scientific">Blepharisma stoltei</name>
    <dbReference type="NCBI Taxonomy" id="1481888"/>
    <lineage>
        <taxon>Eukaryota</taxon>
        <taxon>Sar</taxon>
        <taxon>Alveolata</taxon>
        <taxon>Ciliophora</taxon>
        <taxon>Postciliodesmatophora</taxon>
        <taxon>Heterotrichea</taxon>
        <taxon>Heterotrichida</taxon>
        <taxon>Blepharismidae</taxon>
        <taxon>Blepharisma</taxon>
    </lineage>
</organism>
<sequence>MRSHNPAIITPKDRPYNLTPESRYSPDQYENSQFLQLPNKQESRLIFTEPKRSPSHRSNYSMDEFSLKPPLPKHPKPSHKRTISGNQAYFSALSYKNLEIDTDQSHKTKSPVKTAKHSGEINLTHLREIEEKIEEPRLVSQESEDEENSNKETLEFQNIIHMIEKEDEKSKHMKAENLKKIKYLLLESMNKEGSIESDLFGREDMISTASSKAHNEFGCFIMQDTPYNACISKAISKYPEESAIFKQKSIKGHRRRKSENNLM</sequence>
<name>A0AAU9K8X6_9CILI</name>
<feature type="compositionally biased region" description="Basic residues" evidence="1">
    <location>
        <begin position="71"/>
        <end position="82"/>
    </location>
</feature>
<accession>A0AAU9K8X6</accession>